<organism evidence="1 2">
    <name type="scientific">Cardamine amara subsp. amara</name>
    <dbReference type="NCBI Taxonomy" id="228776"/>
    <lineage>
        <taxon>Eukaryota</taxon>
        <taxon>Viridiplantae</taxon>
        <taxon>Streptophyta</taxon>
        <taxon>Embryophyta</taxon>
        <taxon>Tracheophyta</taxon>
        <taxon>Spermatophyta</taxon>
        <taxon>Magnoliopsida</taxon>
        <taxon>eudicotyledons</taxon>
        <taxon>Gunneridae</taxon>
        <taxon>Pentapetalae</taxon>
        <taxon>rosids</taxon>
        <taxon>malvids</taxon>
        <taxon>Brassicales</taxon>
        <taxon>Brassicaceae</taxon>
        <taxon>Cardamineae</taxon>
        <taxon>Cardamine</taxon>
    </lineage>
</organism>
<protein>
    <recommendedName>
        <fullName evidence="3">Reverse transcriptase</fullName>
    </recommendedName>
</protein>
<evidence type="ECO:0000313" key="2">
    <source>
        <dbReference type="Proteomes" id="UP001558713"/>
    </source>
</evidence>
<keyword evidence="2" id="KW-1185">Reference proteome</keyword>
<accession>A0ABD1AMA7</accession>
<dbReference type="PANTHER" id="PTHR19446">
    <property type="entry name" value="REVERSE TRANSCRIPTASES"/>
    <property type="match status" value="1"/>
</dbReference>
<dbReference type="EMBL" id="JBANAX010000521">
    <property type="protein sequence ID" value="KAL1205274.1"/>
    <property type="molecule type" value="Genomic_DNA"/>
</dbReference>
<sequence length="183" mass="21017">MMALRRAANQIHYLIDEGGIKIERSEDIENHCVVYFAEMLGGQPNILSRRERYKITRLTKFRCYLEIKEMLVAPFTPQDIKAEILALPGNKTLGPDGFTAEFFRRSWNVVGEDVVKAVQEFFCKGRLLKQWNATAISLIPKKEGADKVKDFRPISLCNVIYKVISKLIARRIQDILPLMISNT</sequence>
<name>A0ABD1AMA7_CARAN</name>
<evidence type="ECO:0000313" key="1">
    <source>
        <dbReference type="EMBL" id="KAL1205274.1"/>
    </source>
</evidence>
<comment type="caution">
    <text evidence="1">The sequence shown here is derived from an EMBL/GenBank/DDBJ whole genome shotgun (WGS) entry which is preliminary data.</text>
</comment>
<gene>
    <name evidence="1" type="ORF">V5N11_011557</name>
</gene>
<evidence type="ECO:0008006" key="3">
    <source>
        <dbReference type="Google" id="ProtNLM"/>
    </source>
</evidence>
<proteinExistence type="predicted"/>
<reference evidence="1 2" key="1">
    <citation type="submission" date="2024-04" db="EMBL/GenBank/DDBJ databases">
        <title>Genome assembly C_amara_ONT_v2.</title>
        <authorList>
            <person name="Yant L."/>
            <person name="Moore C."/>
            <person name="Slenker M."/>
        </authorList>
    </citation>
    <scope>NUCLEOTIDE SEQUENCE [LARGE SCALE GENOMIC DNA]</scope>
    <source>
        <tissue evidence="1">Leaf</tissue>
    </source>
</reference>
<dbReference type="Proteomes" id="UP001558713">
    <property type="component" value="Unassembled WGS sequence"/>
</dbReference>
<dbReference type="AlphaFoldDB" id="A0ABD1AMA7"/>